<feature type="domain" description="Polymerase/histidinol phosphatase N-terminal" evidence="1">
    <location>
        <begin position="36"/>
        <end position="115"/>
    </location>
</feature>
<comment type="caution">
    <text evidence="2">The sequence shown here is derived from an EMBL/GenBank/DDBJ whole genome shotgun (WGS) entry which is preliminary data.</text>
</comment>
<organism evidence="2 3">
    <name type="scientific">Zarconia navalis LEGE 11467</name>
    <dbReference type="NCBI Taxonomy" id="1828826"/>
    <lineage>
        <taxon>Bacteria</taxon>
        <taxon>Bacillati</taxon>
        <taxon>Cyanobacteriota</taxon>
        <taxon>Cyanophyceae</taxon>
        <taxon>Oscillatoriophycideae</taxon>
        <taxon>Oscillatoriales</taxon>
        <taxon>Oscillatoriales incertae sedis</taxon>
        <taxon>Zarconia</taxon>
        <taxon>Zarconia navalis</taxon>
    </lineage>
</organism>
<dbReference type="PANTHER" id="PTHR42924:SF3">
    <property type="entry name" value="POLYMERASE_HISTIDINOL PHOSPHATASE N-TERMINAL DOMAIN-CONTAINING PROTEIN"/>
    <property type="match status" value="1"/>
</dbReference>
<dbReference type="Pfam" id="PF02811">
    <property type="entry name" value="PHP"/>
    <property type="match status" value="1"/>
</dbReference>
<dbReference type="SMART" id="SM00481">
    <property type="entry name" value="POLIIIAc"/>
    <property type="match status" value="1"/>
</dbReference>
<dbReference type="CDD" id="cd07438">
    <property type="entry name" value="PHP_HisPPase_AMP"/>
    <property type="match status" value="1"/>
</dbReference>
<dbReference type="InterPro" id="IPR004013">
    <property type="entry name" value="PHP_dom"/>
</dbReference>
<dbReference type="InterPro" id="IPR016195">
    <property type="entry name" value="Pol/histidinol_Pase-like"/>
</dbReference>
<evidence type="ECO:0000313" key="3">
    <source>
        <dbReference type="Proteomes" id="UP000621799"/>
    </source>
</evidence>
<accession>A0A928VVK6</accession>
<dbReference type="Gene3D" id="3.20.20.140">
    <property type="entry name" value="Metal-dependent hydrolases"/>
    <property type="match status" value="1"/>
</dbReference>
<dbReference type="Proteomes" id="UP000621799">
    <property type="component" value="Unassembled WGS sequence"/>
</dbReference>
<dbReference type="GO" id="GO:0035312">
    <property type="term" value="F:5'-3' DNA exonuclease activity"/>
    <property type="evidence" value="ECO:0007669"/>
    <property type="project" value="TreeGrafter"/>
</dbReference>
<dbReference type="EMBL" id="JADEXN010000054">
    <property type="protein sequence ID" value="MBE9040083.1"/>
    <property type="molecule type" value="Genomic_DNA"/>
</dbReference>
<evidence type="ECO:0000259" key="1">
    <source>
        <dbReference type="SMART" id="SM00481"/>
    </source>
</evidence>
<dbReference type="RefSeq" id="WP_264320341.1">
    <property type="nucleotide sequence ID" value="NZ_JADEXN010000054.1"/>
</dbReference>
<proteinExistence type="predicted"/>
<protein>
    <submittedName>
        <fullName evidence="2">PHP domain-containing protein</fullName>
    </submittedName>
</protein>
<sequence>MFLNLAPPCASVRDRDRKTLMQVFQTIGAESCPREYNFHMHTIYSDGRLEPEALIQQATDIGLKGLAITDHHSVGGYRAAQCWLEERRSSSGGDASGDSVPLPTLWTGVEINAALLDVEVHILGYGFDPDAPAIEGYLHGHPVTGKPYLAGEAIAAIHNAGGLAVLAHPSRYRRSPQELIPEAARLGIDGSEAYYAYNNPDPWQPSAEETERVRKLNYLHNLFDTCGTDTHGLNLLKRI</sequence>
<dbReference type="InterPro" id="IPR052018">
    <property type="entry name" value="PHP_domain"/>
</dbReference>
<evidence type="ECO:0000313" key="2">
    <source>
        <dbReference type="EMBL" id="MBE9040083.1"/>
    </source>
</evidence>
<reference evidence="2" key="1">
    <citation type="submission" date="2020-10" db="EMBL/GenBank/DDBJ databases">
        <authorList>
            <person name="Castelo-Branco R."/>
            <person name="Eusebio N."/>
            <person name="Adriana R."/>
            <person name="Vieira A."/>
            <person name="Brugerolle De Fraissinette N."/>
            <person name="Rezende De Castro R."/>
            <person name="Schneider M.P."/>
            <person name="Vasconcelos V."/>
            <person name="Leao P.N."/>
        </authorList>
    </citation>
    <scope>NUCLEOTIDE SEQUENCE</scope>
    <source>
        <strain evidence="2">LEGE 11467</strain>
    </source>
</reference>
<gene>
    <name evidence="2" type="ORF">IQ235_04660</name>
</gene>
<dbReference type="AlphaFoldDB" id="A0A928VVK6"/>
<dbReference type="InterPro" id="IPR003141">
    <property type="entry name" value="Pol/His_phosphatase_N"/>
</dbReference>
<dbReference type="GO" id="GO:0004534">
    <property type="term" value="F:5'-3' RNA exonuclease activity"/>
    <property type="evidence" value="ECO:0007669"/>
    <property type="project" value="TreeGrafter"/>
</dbReference>
<keyword evidence="3" id="KW-1185">Reference proteome</keyword>
<dbReference type="SUPFAM" id="SSF89550">
    <property type="entry name" value="PHP domain-like"/>
    <property type="match status" value="1"/>
</dbReference>
<name>A0A928VVK6_9CYAN</name>
<dbReference type="PANTHER" id="PTHR42924">
    <property type="entry name" value="EXONUCLEASE"/>
    <property type="match status" value="1"/>
</dbReference>